<sequence>MSIKLLIILAIPNFMSIISSNIKFLRKKKGLTQQQFADQVGIKRSLVGAYEEERAEPKYELLKVIASFFEISLDDFIKETINDKWAPAPKGNLRILSISVDKDDNENIELVPMKASAGYLNGYADPEYVAQLPKFYLPMFKQGTFRAFEIKGDSMLPLVSGTIIIGEYMENWGDVKPAETYVIISKSDGVVYKRIGNKFKENKKLKLISDNPVYEPYDINGEDILEIWKAKAYISTHMPLPTPEPTMESLTTMMAQMQRSISKLQQGSN</sequence>
<evidence type="ECO:0000256" key="1">
    <source>
        <dbReference type="ARBA" id="ARBA00023125"/>
    </source>
</evidence>
<accession>A0A1H1WYS3</accession>
<dbReference type="Gene3D" id="2.10.109.10">
    <property type="entry name" value="Umud Fragment, subunit A"/>
    <property type="match status" value="1"/>
</dbReference>
<reference evidence="3 4" key="1">
    <citation type="submission" date="2016-10" db="EMBL/GenBank/DDBJ databases">
        <authorList>
            <person name="de Groot N.N."/>
        </authorList>
    </citation>
    <scope>NUCLEOTIDE SEQUENCE [LARGE SCALE GENOMIC DNA]</scope>
    <source>
        <strain evidence="3 4">MP1X4</strain>
    </source>
</reference>
<dbReference type="SUPFAM" id="SSF47413">
    <property type="entry name" value="lambda repressor-like DNA-binding domains"/>
    <property type="match status" value="1"/>
</dbReference>
<dbReference type="SMART" id="SM00530">
    <property type="entry name" value="HTH_XRE"/>
    <property type="match status" value="1"/>
</dbReference>
<dbReference type="STRING" id="652787.SAMN05216490_2317"/>
<dbReference type="AlphaFoldDB" id="A0A1H1WYS3"/>
<dbReference type="InterPro" id="IPR036286">
    <property type="entry name" value="LexA/Signal_pep-like_sf"/>
</dbReference>
<name>A0A1H1WYS3_MUCMA</name>
<evidence type="ECO:0000259" key="2">
    <source>
        <dbReference type="PROSITE" id="PS50943"/>
    </source>
</evidence>
<proteinExistence type="predicted"/>
<dbReference type="PANTHER" id="PTHR46558">
    <property type="entry name" value="TRACRIPTIONAL REGULATORY PROTEIN-RELATED-RELATED"/>
    <property type="match status" value="1"/>
</dbReference>
<dbReference type="Gene3D" id="1.10.260.40">
    <property type="entry name" value="lambda repressor-like DNA-binding domains"/>
    <property type="match status" value="1"/>
</dbReference>
<dbReference type="CDD" id="cd06529">
    <property type="entry name" value="S24_LexA-like"/>
    <property type="match status" value="1"/>
</dbReference>
<dbReference type="PROSITE" id="PS50943">
    <property type="entry name" value="HTH_CROC1"/>
    <property type="match status" value="1"/>
</dbReference>
<evidence type="ECO:0000313" key="4">
    <source>
        <dbReference type="Proteomes" id="UP000199679"/>
    </source>
</evidence>
<dbReference type="InterPro" id="IPR039418">
    <property type="entry name" value="LexA-like"/>
</dbReference>
<dbReference type="CDD" id="cd00093">
    <property type="entry name" value="HTH_XRE"/>
    <property type="match status" value="1"/>
</dbReference>
<keyword evidence="1" id="KW-0238">DNA-binding</keyword>
<keyword evidence="4" id="KW-1185">Reference proteome</keyword>
<protein>
    <submittedName>
        <fullName evidence="3">Transcriptional regulator, contains XRE-family HTH domain</fullName>
    </submittedName>
</protein>
<dbReference type="InterPro" id="IPR015927">
    <property type="entry name" value="Peptidase_S24_S26A/B/C"/>
</dbReference>
<dbReference type="InterPro" id="IPR001387">
    <property type="entry name" value="Cro/C1-type_HTH"/>
</dbReference>
<dbReference type="SUPFAM" id="SSF51306">
    <property type="entry name" value="LexA/Signal peptidase"/>
    <property type="match status" value="1"/>
</dbReference>
<dbReference type="EMBL" id="LT629740">
    <property type="protein sequence ID" value="SDT02273.1"/>
    <property type="molecule type" value="Genomic_DNA"/>
</dbReference>
<evidence type="ECO:0000313" key="3">
    <source>
        <dbReference type="EMBL" id="SDT02273.1"/>
    </source>
</evidence>
<dbReference type="Pfam" id="PF01381">
    <property type="entry name" value="HTH_3"/>
    <property type="match status" value="1"/>
</dbReference>
<dbReference type="Proteomes" id="UP000199679">
    <property type="component" value="Chromosome I"/>
</dbReference>
<organism evidence="3 4">
    <name type="scientific">Mucilaginibacter mallensis</name>
    <dbReference type="NCBI Taxonomy" id="652787"/>
    <lineage>
        <taxon>Bacteria</taxon>
        <taxon>Pseudomonadati</taxon>
        <taxon>Bacteroidota</taxon>
        <taxon>Sphingobacteriia</taxon>
        <taxon>Sphingobacteriales</taxon>
        <taxon>Sphingobacteriaceae</taxon>
        <taxon>Mucilaginibacter</taxon>
    </lineage>
</organism>
<feature type="domain" description="HTH cro/C1-type" evidence="2">
    <location>
        <begin position="22"/>
        <end position="76"/>
    </location>
</feature>
<dbReference type="GO" id="GO:0003677">
    <property type="term" value="F:DNA binding"/>
    <property type="evidence" value="ECO:0007669"/>
    <property type="project" value="UniProtKB-KW"/>
</dbReference>
<dbReference type="PANTHER" id="PTHR46558:SF11">
    <property type="entry name" value="HTH-TYPE TRANSCRIPTIONAL REGULATOR XRE"/>
    <property type="match status" value="1"/>
</dbReference>
<gene>
    <name evidence="3" type="ORF">SAMN05216490_2317</name>
</gene>
<dbReference type="InterPro" id="IPR010982">
    <property type="entry name" value="Lambda_DNA-bd_dom_sf"/>
</dbReference>
<dbReference type="Pfam" id="PF00717">
    <property type="entry name" value="Peptidase_S24"/>
    <property type="match status" value="1"/>
</dbReference>